<dbReference type="Pfam" id="PF02784">
    <property type="entry name" value="Orn_Arg_deC_N"/>
    <property type="match status" value="1"/>
</dbReference>
<evidence type="ECO:0000259" key="10">
    <source>
        <dbReference type="Pfam" id="PF02784"/>
    </source>
</evidence>
<sequence>MRHNVTNILIVSKPYISDFVLYSFQGRDSSLVLADLGDIIKRYNRWEQNLPRVKPYYAVKCNTEYLVMKVLADLGVNFDCASQAEIMGILNLGVHPSRIVFANTIKPISSIRYAAKNGVELMTFDNEEELHKIQTVYPSAK</sequence>
<dbReference type="SUPFAM" id="SSF51419">
    <property type="entry name" value="PLP-binding barrel"/>
    <property type="match status" value="1"/>
</dbReference>
<dbReference type="GO" id="GO:0005737">
    <property type="term" value="C:cytoplasm"/>
    <property type="evidence" value="ECO:0007669"/>
    <property type="project" value="TreeGrafter"/>
</dbReference>
<evidence type="ECO:0000256" key="8">
    <source>
        <dbReference type="ARBA" id="ARBA00046672"/>
    </source>
</evidence>
<evidence type="ECO:0000256" key="3">
    <source>
        <dbReference type="ARBA" id="ARBA00022898"/>
    </source>
</evidence>
<accession>A0AAE0S3G1</accession>
<dbReference type="EC" id="4.1.1.17" evidence="7"/>
<dbReference type="Gene3D" id="3.20.20.10">
    <property type="entry name" value="Alanine racemase"/>
    <property type="match status" value="1"/>
</dbReference>
<gene>
    <name evidence="11" type="ORF">CHS0354_010168</name>
</gene>
<dbReference type="PANTHER" id="PTHR11482">
    <property type="entry name" value="ARGININE/DIAMINOPIMELATE/ORNITHINE DECARBOXYLASE"/>
    <property type="match status" value="1"/>
</dbReference>
<keyword evidence="5" id="KW-0456">Lyase</keyword>
<evidence type="ECO:0000256" key="4">
    <source>
        <dbReference type="ARBA" id="ARBA00023115"/>
    </source>
</evidence>
<comment type="similarity">
    <text evidence="2">Belongs to the Orn/Lys/Arg decarboxylase class-II family.</text>
</comment>
<dbReference type="PROSITE" id="PS00878">
    <property type="entry name" value="ODR_DC_2_1"/>
    <property type="match status" value="1"/>
</dbReference>
<dbReference type="InterPro" id="IPR022653">
    <property type="entry name" value="De-COase2_pyr-phos_BS"/>
</dbReference>
<dbReference type="GO" id="GO:0004586">
    <property type="term" value="F:ornithine decarboxylase activity"/>
    <property type="evidence" value="ECO:0007669"/>
    <property type="project" value="UniProtKB-EC"/>
</dbReference>
<keyword evidence="4" id="KW-0620">Polyamine biosynthesis</keyword>
<dbReference type="AlphaFoldDB" id="A0AAE0S3G1"/>
<evidence type="ECO:0000256" key="9">
    <source>
        <dbReference type="ARBA" id="ARBA00049127"/>
    </source>
</evidence>
<comment type="cofactor">
    <cofactor evidence="1">
        <name>pyridoxal 5'-phosphate</name>
        <dbReference type="ChEBI" id="CHEBI:597326"/>
    </cofactor>
</comment>
<comment type="catalytic activity">
    <reaction evidence="9">
        <text>L-ornithine + H(+) = putrescine + CO2</text>
        <dbReference type="Rhea" id="RHEA:22964"/>
        <dbReference type="ChEBI" id="CHEBI:15378"/>
        <dbReference type="ChEBI" id="CHEBI:16526"/>
        <dbReference type="ChEBI" id="CHEBI:46911"/>
        <dbReference type="ChEBI" id="CHEBI:326268"/>
        <dbReference type="EC" id="4.1.1.17"/>
    </reaction>
</comment>
<dbReference type="PRINTS" id="PR01179">
    <property type="entry name" value="ODADCRBXLASE"/>
</dbReference>
<evidence type="ECO:0000256" key="5">
    <source>
        <dbReference type="ARBA" id="ARBA00023239"/>
    </source>
</evidence>
<dbReference type="Proteomes" id="UP001195483">
    <property type="component" value="Unassembled WGS sequence"/>
</dbReference>
<evidence type="ECO:0000256" key="6">
    <source>
        <dbReference type="ARBA" id="ARBA00034115"/>
    </source>
</evidence>
<evidence type="ECO:0000256" key="1">
    <source>
        <dbReference type="ARBA" id="ARBA00001933"/>
    </source>
</evidence>
<organism evidence="11 12">
    <name type="scientific">Potamilus streckersoni</name>
    <dbReference type="NCBI Taxonomy" id="2493646"/>
    <lineage>
        <taxon>Eukaryota</taxon>
        <taxon>Metazoa</taxon>
        <taxon>Spiralia</taxon>
        <taxon>Lophotrochozoa</taxon>
        <taxon>Mollusca</taxon>
        <taxon>Bivalvia</taxon>
        <taxon>Autobranchia</taxon>
        <taxon>Heteroconchia</taxon>
        <taxon>Palaeoheterodonta</taxon>
        <taxon>Unionida</taxon>
        <taxon>Unionoidea</taxon>
        <taxon>Unionidae</taxon>
        <taxon>Ambleminae</taxon>
        <taxon>Lampsilini</taxon>
        <taxon>Potamilus</taxon>
    </lineage>
</organism>
<dbReference type="InterPro" id="IPR009006">
    <property type="entry name" value="Ala_racemase/Decarboxylase_C"/>
</dbReference>
<proteinExistence type="inferred from homology"/>
<dbReference type="Gene3D" id="2.40.37.10">
    <property type="entry name" value="Lyase, Ornithine Decarboxylase, Chain A, domain 1"/>
    <property type="match status" value="1"/>
</dbReference>
<dbReference type="GO" id="GO:0033387">
    <property type="term" value="P:putrescine biosynthetic process from arginine, via ornithine"/>
    <property type="evidence" value="ECO:0007669"/>
    <property type="project" value="TreeGrafter"/>
</dbReference>
<comment type="pathway">
    <text evidence="6">Amine and polyamine biosynthesis; putrescine biosynthesis via L-ornithine pathway; putrescine from L-ornithine: step 1/1.</text>
</comment>
<reference evidence="11" key="2">
    <citation type="journal article" date="2021" name="Genome Biol. Evol.">
        <title>Developing a high-quality reference genome for a parasitic bivalve with doubly uniparental inheritance (Bivalvia: Unionida).</title>
        <authorList>
            <person name="Smith C.H."/>
        </authorList>
    </citation>
    <scope>NUCLEOTIDE SEQUENCE</scope>
    <source>
        <strain evidence="11">CHS0354</strain>
        <tissue evidence="11">Mantle</tissue>
    </source>
</reference>
<keyword evidence="3" id="KW-0663">Pyridoxal phosphate</keyword>
<keyword evidence="12" id="KW-1185">Reference proteome</keyword>
<dbReference type="PANTHER" id="PTHR11482:SF6">
    <property type="entry name" value="ORNITHINE DECARBOXYLASE 1-RELATED"/>
    <property type="match status" value="1"/>
</dbReference>
<dbReference type="PRINTS" id="PR01182">
    <property type="entry name" value="ORNDCRBXLASE"/>
</dbReference>
<evidence type="ECO:0000256" key="7">
    <source>
        <dbReference type="ARBA" id="ARBA00034138"/>
    </source>
</evidence>
<name>A0AAE0S3G1_9BIVA</name>
<dbReference type="InterPro" id="IPR029066">
    <property type="entry name" value="PLP-binding_barrel"/>
</dbReference>
<comment type="subunit">
    <text evidence="8">Homodimer. Only the dimer is catalytically active, as the active sites are constructed of residues from both monomers.</text>
</comment>
<dbReference type="EMBL" id="JAEAOA010000639">
    <property type="protein sequence ID" value="KAK3584393.1"/>
    <property type="molecule type" value="Genomic_DNA"/>
</dbReference>
<evidence type="ECO:0000313" key="12">
    <source>
        <dbReference type="Proteomes" id="UP001195483"/>
    </source>
</evidence>
<evidence type="ECO:0000313" key="11">
    <source>
        <dbReference type="EMBL" id="KAK3584393.1"/>
    </source>
</evidence>
<dbReference type="InterPro" id="IPR000183">
    <property type="entry name" value="Orn/DAP/Arg_de-COase"/>
</dbReference>
<feature type="domain" description="Orn/DAP/Arg decarboxylase 2 N-terminal" evidence="10">
    <location>
        <begin position="36"/>
        <end position="140"/>
    </location>
</feature>
<reference evidence="11" key="1">
    <citation type="journal article" date="2021" name="Genome Biol. Evol.">
        <title>A High-Quality Reference Genome for a Parasitic Bivalve with Doubly Uniparental Inheritance (Bivalvia: Unionida).</title>
        <authorList>
            <person name="Smith C.H."/>
        </authorList>
    </citation>
    <scope>NUCLEOTIDE SEQUENCE</scope>
    <source>
        <strain evidence="11">CHS0354</strain>
    </source>
</reference>
<protein>
    <recommendedName>
        <fullName evidence="7">ornithine decarboxylase</fullName>
        <ecNumber evidence="7">4.1.1.17</ecNumber>
    </recommendedName>
</protein>
<comment type="caution">
    <text evidence="11">The sequence shown here is derived from an EMBL/GenBank/DDBJ whole genome shotgun (WGS) entry which is preliminary data.</text>
</comment>
<dbReference type="InterPro" id="IPR002433">
    <property type="entry name" value="Orn_de-COase"/>
</dbReference>
<evidence type="ECO:0000256" key="2">
    <source>
        <dbReference type="ARBA" id="ARBA00008872"/>
    </source>
</evidence>
<reference evidence="11" key="3">
    <citation type="submission" date="2023-05" db="EMBL/GenBank/DDBJ databases">
        <authorList>
            <person name="Smith C.H."/>
        </authorList>
    </citation>
    <scope>NUCLEOTIDE SEQUENCE</scope>
    <source>
        <strain evidence="11">CHS0354</strain>
        <tissue evidence="11">Mantle</tissue>
    </source>
</reference>
<dbReference type="InterPro" id="IPR022644">
    <property type="entry name" value="De-COase2_N"/>
</dbReference>